<dbReference type="Gene3D" id="3.40.50.10440">
    <property type="entry name" value="Dihydroxyacetone kinase, domain 1"/>
    <property type="match status" value="1"/>
</dbReference>
<dbReference type="Gene3D" id="3.30.1180.20">
    <property type="entry name" value="Dihydroxyacetone kinase, domain 2"/>
    <property type="match status" value="1"/>
</dbReference>
<dbReference type="Gene3D" id="1.25.40.340">
    <property type="match status" value="1"/>
</dbReference>
<evidence type="ECO:0000313" key="9">
    <source>
        <dbReference type="Proteomes" id="UP000255355"/>
    </source>
</evidence>
<dbReference type="STRING" id="1210089.GCA_001613165_02679"/>
<evidence type="ECO:0000256" key="2">
    <source>
        <dbReference type="ARBA" id="ARBA00022741"/>
    </source>
</evidence>
<feature type="domain" description="DhaL" evidence="6">
    <location>
        <begin position="432"/>
        <end position="626"/>
    </location>
</feature>
<keyword evidence="1" id="KW-0808">Transferase</keyword>
<keyword evidence="2" id="KW-0547">Nucleotide-binding</keyword>
<evidence type="ECO:0000313" key="8">
    <source>
        <dbReference type="EMBL" id="RDI42013.1"/>
    </source>
</evidence>
<name>A0A370GJB0_9NOCA</name>
<dbReference type="Pfam" id="PF02733">
    <property type="entry name" value="Dak1"/>
    <property type="match status" value="1"/>
</dbReference>
<dbReference type="FunFam" id="3.40.50.10440:FF:000003">
    <property type="entry name" value="Homodimeric dihydroxyacetone kinase"/>
    <property type="match status" value="1"/>
</dbReference>
<feature type="compositionally biased region" description="Low complexity" evidence="5">
    <location>
        <begin position="366"/>
        <end position="383"/>
    </location>
</feature>
<dbReference type="AlphaFoldDB" id="A0A370GJB0"/>
<dbReference type="SUPFAM" id="SSF101473">
    <property type="entry name" value="DhaL-like"/>
    <property type="match status" value="1"/>
</dbReference>
<dbReference type="PANTHER" id="PTHR28629:SF4">
    <property type="entry name" value="TRIOKINASE_FMN CYCLASE"/>
    <property type="match status" value="1"/>
</dbReference>
<evidence type="ECO:0000256" key="4">
    <source>
        <dbReference type="ARBA" id="ARBA00022840"/>
    </source>
</evidence>
<dbReference type="NCBIfam" id="NF011049">
    <property type="entry name" value="PRK14479.1"/>
    <property type="match status" value="1"/>
</dbReference>
<dbReference type="PROSITE" id="PS51480">
    <property type="entry name" value="DHAL"/>
    <property type="match status" value="1"/>
</dbReference>
<gene>
    <name evidence="8" type="ORF">DFR68_12913</name>
</gene>
<dbReference type="InterPro" id="IPR004006">
    <property type="entry name" value="DhaK_dom"/>
</dbReference>
<dbReference type="GO" id="GO:0006796">
    <property type="term" value="P:phosphate-containing compound metabolic process"/>
    <property type="evidence" value="ECO:0007669"/>
    <property type="project" value="UniProtKB-ARBA"/>
</dbReference>
<keyword evidence="9" id="KW-1185">Reference proteome</keyword>
<comment type="caution">
    <text evidence="8">The sequence shown here is derived from an EMBL/GenBank/DDBJ whole genome shotgun (WGS) entry which is preliminary data.</text>
</comment>
<feature type="region of interest" description="Disordered" evidence="5">
    <location>
        <begin position="323"/>
        <end position="412"/>
    </location>
</feature>
<evidence type="ECO:0000256" key="1">
    <source>
        <dbReference type="ARBA" id="ARBA00022679"/>
    </source>
</evidence>
<reference evidence="8 9" key="1">
    <citation type="submission" date="2018-07" db="EMBL/GenBank/DDBJ databases">
        <title>Genomic Encyclopedia of Type Strains, Phase IV (KMG-IV): sequencing the most valuable type-strain genomes for metagenomic binning, comparative biology and taxonomic classification.</title>
        <authorList>
            <person name="Goeker M."/>
        </authorList>
    </citation>
    <scope>NUCLEOTIDE SEQUENCE [LARGE SCALE GENOMIC DNA]</scope>
    <source>
        <strain evidence="8 9">DSM 44952</strain>
    </source>
</reference>
<sequence>MTWLYNDPAAFTEDMLTGFLDANAGYVTGVPGGVVRAAPTRAGKVAVVVGGGSGHYPAFCGVVGPGFADGAVVGNIFTSPSAVDAASVARAAHGGAGVLLTTGNYAGDVMNFGLAVEQLAAEGISARYFAVTDDIASAPAGEEAKRRGIAGDFTVFKCASAAAEAGYDLDGVERAATLANDNTRTLGVAFDGCTLPGAAGPLFTVERGTMGLGLGIHGEPGVASHDMPTAAELGELLVSGVLKERPPDAGTRIAVILNGLGRTKYEELFVVWGTVAPLLRAAGYTVVRPEVGELVTSLDMAGCSLTVMWLDEELERLWTAPADTPAFRRGSPDDPRRGSGGAGAEATDFDRAGANTAVGHGREDGSAPARVAAADAGEAPAVENSTAAPGDTRFVGVEDSAPGADTRGSVEAGAVGSVDASAAAEDARECGAAIARALHSVAAEMLAAEEELGRIDAVAGDGDHGRGMVRGTSAATAAADAAVAQGSGPNGVLRSAGDAWAAQAGGTSGVLWGAALAAVGARLGETGDPSATEIVAALREGYNALTRLGKAQPGDKTMLDALLPFLEALERGETWRVAADIAETAAQGTASLRPRIGRARPLADRSVGSPDAGAVSLAMCVRTAIAAFESDVAVVNSDAAVGAAAVETVAAKDVAAEVSSAEAGIAGADAAEGVRR</sequence>
<dbReference type="Pfam" id="PF02734">
    <property type="entry name" value="Dak2"/>
    <property type="match status" value="1"/>
</dbReference>
<dbReference type="FunFam" id="1.25.40.340:FF:000002">
    <property type="entry name" value="Dihydroxyacetone kinase, L subunit"/>
    <property type="match status" value="1"/>
</dbReference>
<dbReference type="SMART" id="SM01120">
    <property type="entry name" value="Dak2"/>
    <property type="match status" value="1"/>
</dbReference>
<evidence type="ECO:0000256" key="5">
    <source>
        <dbReference type="SAM" id="MobiDB-lite"/>
    </source>
</evidence>
<dbReference type="InterPro" id="IPR004007">
    <property type="entry name" value="DhaL_dom"/>
</dbReference>
<dbReference type="InterPro" id="IPR050861">
    <property type="entry name" value="Dihydroxyacetone_Kinase"/>
</dbReference>
<dbReference type="Proteomes" id="UP000255355">
    <property type="component" value="Unassembled WGS sequence"/>
</dbReference>
<keyword evidence="3 8" id="KW-0418">Kinase</keyword>
<dbReference type="GO" id="GO:0005524">
    <property type="term" value="F:ATP binding"/>
    <property type="evidence" value="ECO:0007669"/>
    <property type="project" value="UniProtKB-KW"/>
</dbReference>
<feature type="domain" description="DhaK" evidence="7">
    <location>
        <begin position="7"/>
        <end position="327"/>
    </location>
</feature>
<dbReference type="PROSITE" id="PS51481">
    <property type="entry name" value="DHAK"/>
    <property type="match status" value="1"/>
</dbReference>
<keyword evidence="4" id="KW-0067">ATP-binding</keyword>
<dbReference type="InterPro" id="IPR036117">
    <property type="entry name" value="DhaL_dom_sf"/>
</dbReference>
<proteinExistence type="predicted"/>
<evidence type="ECO:0000259" key="7">
    <source>
        <dbReference type="PROSITE" id="PS51481"/>
    </source>
</evidence>
<dbReference type="GO" id="GO:0019563">
    <property type="term" value="P:glycerol catabolic process"/>
    <property type="evidence" value="ECO:0007669"/>
    <property type="project" value="TreeGrafter"/>
</dbReference>
<protein>
    <submittedName>
        <fullName evidence="8">Dihydroxyacetone kinase</fullName>
    </submittedName>
</protein>
<dbReference type="OrthoDB" id="9806345at2"/>
<dbReference type="PANTHER" id="PTHR28629">
    <property type="entry name" value="TRIOKINASE/FMN CYCLASE"/>
    <property type="match status" value="1"/>
</dbReference>
<dbReference type="GO" id="GO:0005829">
    <property type="term" value="C:cytosol"/>
    <property type="evidence" value="ECO:0007669"/>
    <property type="project" value="TreeGrafter"/>
</dbReference>
<evidence type="ECO:0000256" key="3">
    <source>
        <dbReference type="ARBA" id="ARBA00022777"/>
    </source>
</evidence>
<dbReference type="GO" id="GO:0004371">
    <property type="term" value="F:glycerone kinase activity"/>
    <property type="evidence" value="ECO:0007669"/>
    <property type="project" value="InterPro"/>
</dbReference>
<organism evidence="8 9">
    <name type="scientific">Nocardia mexicana</name>
    <dbReference type="NCBI Taxonomy" id="279262"/>
    <lineage>
        <taxon>Bacteria</taxon>
        <taxon>Bacillati</taxon>
        <taxon>Actinomycetota</taxon>
        <taxon>Actinomycetes</taxon>
        <taxon>Mycobacteriales</taxon>
        <taxon>Nocardiaceae</taxon>
        <taxon>Nocardia</taxon>
    </lineage>
</organism>
<accession>A0A370GJB0</accession>
<evidence type="ECO:0000259" key="6">
    <source>
        <dbReference type="PROSITE" id="PS51480"/>
    </source>
</evidence>
<dbReference type="EMBL" id="QQAZ01000029">
    <property type="protein sequence ID" value="RDI42013.1"/>
    <property type="molecule type" value="Genomic_DNA"/>
</dbReference>
<dbReference type="SUPFAM" id="SSF82549">
    <property type="entry name" value="DAK1/DegV-like"/>
    <property type="match status" value="1"/>
</dbReference>